<evidence type="ECO:0000256" key="5">
    <source>
        <dbReference type="ARBA" id="ARBA00023033"/>
    </source>
</evidence>
<dbReference type="AlphaFoldDB" id="A0A9W9CS68"/>
<comment type="cofactor">
    <cofactor evidence="1">
        <name>FAD</name>
        <dbReference type="ChEBI" id="CHEBI:57692"/>
    </cofactor>
</comment>
<protein>
    <recommendedName>
        <fullName evidence="6">FAD-binding domain-containing protein</fullName>
    </recommendedName>
</protein>
<dbReference type="Pfam" id="PF01494">
    <property type="entry name" value="FAD_binding_3"/>
    <property type="match status" value="1"/>
</dbReference>
<evidence type="ECO:0000256" key="3">
    <source>
        <dbReference type="ARBA" id="ARBA00022827"/>
    </source>
</evidence>
<name>A0A9W9CS68_9PEZI</name>
<dbReference type="SUPFAM" id="SSF51905">
    <property type="entry name" value="FAD/NAD(P)-binding domain"/>
    <property type="match status" value="1"/>
</dbReference>
<dbReference type="OrthoDB" id="655030at2759"/>
<accession>A0A9W9CS68</accession>
<dbReference type="PANTHER" id="PTHR47178">
    <property type="entry name" value="MONOOXYGENASE, FAD-BINDING"/>
    <property type="match status" value="1"/>
</dbReference>
<evidence type="ECO:0000256" key="2">
    <source>
        <dbReference type="ARBA" id="ARBA00022630"/>
    </source>
</evidence>
<sequence>MNASRVRRLGVSNAKCYIKTPAISLLAIPPLATVHVFGSFPWPTFSNSFAARPGAFQNTLAVATFEHPVLIVGAGVAGLTLAQGLRLTSITFRIFERHAQSHVKQGHRFRISKEGQAALDTVLSPRLQQLLRRTAPEKQTFAPRYVDARQLDFGKPEPVDPAESGMPLDRTWLRMLLSIGLQDMITYDKQFDSYKVEDDGLVLVRFSDGSFARGQLLVGADGIKSRVREHLQPDRKLLDLERWIMWGRTPVTDELMAKLDSTDILSWCMCLDHVLLLYTASTLDANVQTVIEQRLVHLESEGALPDFSDYVYWAVCTAPWQFAPQLPRTVQEKERYLKALSETWHPTLKYLLASATHELSACVPILSSKPDIQIGRSPGAAGRVMLIGDAAHAMSPMGGSGGDTAIRDAAELACMLSGECSVEKIVEAFEERMADRAKDKIEHSFRGGQTFWRGKAWNLYSEVEA</sequence>
<evidence type="ECO:0000259" key="6">
    <source>
        <dbReference type="Pfam" id="PF01494"/>
    </source>
</evidence>
<comment type="caution">
    <text evidence="7">The sequence shown here is derived from an EMBL/GenBank/DDBJ whole genome shotgun (WGS) entry which is preliminary data.</text>
</comment>
<keyword evidence="8" id="KW-1185">Reference proteome</keyword>
<dbReference type="PRINTS" id="PR00420">
    <property type="entry name" value="RNGMNOXGNASE"/>
</dbReference>
<evidence type="ECO:0000313" key="7">
    <source>
        <dbReference type="EMBL" id="KAJ4385990.1"/>
    </source>
</evidence>
<keyword evidence="3" id="KW-0274">FAD</keyword>
<dbReference type="PANTHER" id="PTHR47178:SF5">
    <property type="entry name" value="FAD-BINDING DOMAIN-CONTAINING PROTEIN"/>
    <property type="match status" value="1"/>
</dbReference>
<dbReference type="Gene3D" id="3.50.50.60">
    <property type="entry name" value="FAD/NAD(P)-binding domain"/>
    <property type="match status" value="1"/>
</dbReference>
<dbReference type="InterPro" id="IPR002938">
    <property type="entry name" value="FAD-bd"/>
</dbReference>
<feature type="domain" description="FAD-binding" evidence="6">
    <location>
        <begin position="381"/>
        <end position="438"/>
    </location>
</feature>
<organism evidence="7 8">
    <name type="scientific">Gnomoniopsis smithogilvyi</name>
    <dbReference type="NCBI Taxonomy" id="1191159"/>
    <lineage>
        <taxon>Eukaryota</taxon>
        <taxon>Fungi</taxon>
        <taxon>Dikarya</taxon>
        <taxon>Ascomycota</taxon>
        <taxon>Pezizomycotina</taxon>
        <taxon>Sordariomycetes</taxon>
        <taxon>Sordariomycetidae</taxon>
        <taxon>Diaporthales</taxon>
        <taxon>Gnomoniaceae</taxon>
        <taxon>Gnomoniopsis</taxon>
    </lineage>
</organism>
<evidence type="ECO:0000313" key="8">
    <source>
        <dbReference type="Proteomes" id="UP001140453"/>
    </source>
</evidence>
<keyword evidence="5" id="KW-0503">Monooxygenase</keyword>
<gene>
    <name evidence="7" type="ORF">N0V93_008881</name>
</gene>
<dbReference type="GO" id="GO:0004497">
    <property type="term" value="F:monooxygenase activity"/>
    <property type="evidence" value="ECO:0007669"/>
    <property type="project" value="UniProtKB-KW"/>
</dbReference>
<keyword evidence="2" id="KW-0285">Flavoprotein</keyword>
<dbReference type="GO" id="GO:0071949">
    <property type="term" value="F:FAD binding"/>
    <property type="evidence" value="ECO:0007669"/>
    <property type="project" value="InterPro"/>
</dbReference>
<reference evidence="7" key="1">
    <citation type="submission" date="2022-10" db="EMBL/GenBank/DDBJ databases">
        <title>Tapping the CABI collections for fungal endophytes: first genome assemblies for Collariella, Neodidymelliopsis, Ascochyta clinopodiicola, Didymella pomorum, Didymosphaeria variabile, Neocosmospora piperis and Neocucurbitaria cava.</title>
        <authorList>
            <person name="Hill R."/>
        </authorList>
    </citation>
    <scope>NUCLEOTIDE SEQUENCE</scope>
    <source>
        <strain evidence="7">IMI 355082</strain>
    </source>
</reference>
<dbReference type="Proteomes" id="UP001140453">
    <property type="component" value="Unassembled WGS sequence"/>
</dbReference>
<evidence type="ECO:0000256" key="4">
    <source>
        <dbReference type="ARBA" id="ARBA00023002"/>
    </source>
</evidence>
<dbReference type="EMBL" id="JAPEVB010000006">
    <property type="protein sequence ID" value="KAJ4385990.1"/>
    <property type="molecule type" value="Genomic_DNA"/>
</dbReference>
<dbReference type="InterPro" id="IPR036188">
    <property type="entry name" value="FAD/NAD-bd_sf"/>
</dbReference>
<proteinExistence type="predicted"/>
<evidence type="ECO:0000256" key="1">
    <source>
        <dbReference type="ARBA" id="ARBA00001974"/>
    </source>
</evidence>
<keyword evidence="4" id="KW-0560">Oxidoreductase</keyword>